<evidence type="ECO:0000256" key="14">
    <source>
        <dbReference type="PIRNR" id="PIRNR036497"/>
    </source>
</evidence>
<evidence type="ECO:0000256" key="5">
    <source>
        <dbReference type="ARBA" id="ARBA00013213"/>
    </source>
</evidence>
<evidence type="ECO:0000256" key="13">
    <source>
        <dbReference type="ARBA" id="ARBA00059589"/>
    </source>
</evidence>
<evidence type="ECO:0000313" key="22">
    <source>
        <dbReference type="Proteomes" id="UP000268093"/>
    </source>
</evidence>
<evidence type="ECO:0000256" key="2">
    <source>
        <dbReference type="ARBA" id="ARBA00005056"/>
    </source>
</evidence>
<evidence type="ECO:0000256" key="3">
    <source>
        <dbReference type="ARBA" id="ARBA00005062"/>
    </source>
</evidence>
<comment type="pathway">
    <text evidence="2 17">Amino-acid biosynthesis; L-threonine biosynthesis; L-threonine from L-aspartate: step 3/5.</text>
</comment>
<evidence type="ECO:0000256" key="11">
    <source>
        <dbReference type="ARBA" id="ARBA00023167"/>
    </source>
</evidence>
<feature type="binding site" evidence="16">
    <location>
        <position position="86"/>
    </location>
    <ligand>
        <name>NADPH</name>
        <dbReference type="ChEBI" id="CHEBI:57783"/>
    </ligand>
</feature>
<evidence type="ECO:0000256" key="12">
    <source>
        <dbReference type="ARBA" id="ARBA00048841"/>
    </source>
</evidence>
<dbReference type="Pfam" id="PF03447">
    <property type="entry name" value="NAD_binding_3"/>
    <property type="match status" value="1"/>
</dbReference>
<comment type="similarity">
    <text evidence="4 14 18">Belongs to the homoserine dehydrogenase family.</text>
</comment>
<evidence type="ECO:0000256" key="9">
    <source>
        <dbReference type="ARBA" id="ARBA00022857"/>
    </source>
</evidence>
<sequence>MVNVAIVGLGLVGSELLAQLHKTKNHALRVVALTNSRRMLLSDASYTPLASTAATALAASESATSLSELAAYLAASLVPAVVVDCTSSDAVAALYPSWLRAGLSIVTPNKKAFSGDLELYNEIRSLAAFANGPFVYHESTVGAGLPVLSTLSDLVKTGDKVVKVEGIFSGTMSYIFNNFSTLNTAGEKKRFSEIVTVAKELGYTEPDPRDDLNGMDVARKVAIAGRLIGVPLTLSTLTVENVVPAPLRTVSTSHEFLTRLPEHDEHFAALNAQAAKAGEVLRYVGVVDALEPAHSGAKFVRYPAAHPFASLQGSDNIIKITTERFPNGLIIQGAGAGAAVTAFGIFADLLRVQERVGGL</sequence>
<dbReference type="InterPro" id="IPR036291">
    <property type="entry name" value="NAD(P)-bd_dom_sf"/>
</dbReference>
<name>A0A433D6Q2_9FUNG</name>
<dbReference type="Proteomes" id="UP000268093">
    <property type="component" value="Unassembled WGS sequence"/>
</dbReference>
<evidence type="ECO:0000313" key="21">
    <source>
        <dbReference type="EMBL" id="RUP46514.1"/>
    </source>
</evidence>
<feature type="binding site" evidence="16">
    <location>
        <begin position="8"/>
        <end position="13"/>
    </location>
    <ligand>
        <name>NADP(+)</name>
        <dbReference type="ChEBI" id="CHEBI:58349"/>
    </ligand>
</feature>
<feature type="binding site" evidence="16">
    <location>
        <position position="110"/>
    </location>
    <ligand>
        <name>NADPH</name>
        <dbReference type="ChEBI" id="CHEBI:57783"/>
    </ligand>
</feature>
<dbReference type="InterPro" id="IPR001342">
    <property type="entry name" value="HDH_cat"/>
</dbReference>
<keyword evidence="9 14" id="KW-0521">NADP</keyword>
<evidence type="ECO:0000256" key="1">
    <source>
        <dbReference type="ARBA" id="ARBA00001920"/>
    </source>
</evidence>
<keyword evidence="10 14" id="KW-0560">Oxidoreductase</keyword>
<dbReference type="GO" id="GO:0009086">
    <property type="term" value="P:methionine biosynthetic process"/>
    <property type="evidence" value="ECO:0007669"/>
    <property type="project" value="UniProtKB-KW"/>
</dbReference>
<dbReference type="GO" id="GO:0009088">
    <property type="term" value="P:threonine biosynthetic process"/>
    <property type="evidence" value="ECO:0007669"/>
    <property type="project" value="UniProtKB-UniPathway"/>
</dbReference>
<dbReference type="GO" id="GO:0009090">
    <property type="term" value="P:homoserine biosynthetic process"/>
    <property type="evidence" value="ECO:0007669"/>
    <property type="project" value="TreeGrafter"/>
</dbReference>
<dbReference type="AlphaFoldDB" id="A0A433D6Q2"/>
<dbReference type="FunFam" id="3.30.360.10:FF:000006">
    <property type="entry name" value="Bifunctional aspartokinase/homoserine dehydrogenase"/>
    <property type="match status" value="1"/>
</dbReference>
<reference evidence="21 22" key="1">
    <citation type="journal article" date="2018" name="New Phytol.">
        <title>Phylogenomics of Endogonaceae and evolution of mycorrhizas within Mucoromycota.</title>
        <authorList>
            <person name="Chang Y."/>
            <person name="Desiro A."/>
            <person name="Na H."/>
            <person name="Sandor L."/>
            <person name="Lipzen A."/>
            <person name="Clum A."/>
            <person name="Barry K."/>
            <person name="Grigoriev I.V."/>
            <person name="Martin F.M."/>
            <person name="Stajich J.E."/>
            <person name="Smith M.E."/>
            <person name="Bonito G."/>
            <person name="Spatafora J.W."/>
        </authorList>
    </citation>
    <scope>NUCLEOTIDE SEQUENCE [LARGE SCALE GENOMIC DNA]</scope>
    <source>
        <strain evidence="21 22">GMNB39</strain>
    </source>
</reference>
<feature type="domain" description="Aspartate/homoserine dehydrogenase NAD-binding" evidence="20">
    <location>
        <begin position="8"/>
        <end position="130"/>
    </location>
</feature>
<dbReference type="EMBL" id="RBNI01005735">
    <property type="protein sequence ID" value="RUP46514.1"/>
    <property type="molecule type" value="Genomic_DNA"/>
</dbReference>
<protein>
    <recommendedName>
        <fullName evidence="6 14">Homoserine dehydrogenase</fullName>
        <shortName evidence="14">HDH</shortName>
        <ecNumber evidence="5 14">1.1.1.3</ecNumber>
    </recommendedName>
</protein>
<dbReference type="PANTHER" id="PTHR43070:SF5">
    <property type="entry name" value="HOMOSERINE DEHYDROGENASE"/>
    <property type="match status" value="1"/>
</dbReference>
<dbReference type="Gene3D" id="3.30.360.10">
    <property type="entry name" value="Dihydrodipicolinate Reductase, domain 2"/>
    <property type="match status" value="1"/>
</dbReference>
<dbReference type="UniPathway" id="UPA00051">
    <property type="reaction ID" value="UER00465"/>
</dbReference>
<keyword evidence="11 14" id="KW-0486">Methionine biosynthesis</keyword>
<evidence type="ECO:0000256" key="4">
    <source>
        <dbReference type="ARBA" id="ARBA00006753"/>
    </source>
</evidence>
<dbReference type="SUPFAM" id="SSF51735">
    <property type="entry name" value="NAD(P)-binding Rossmann-fold domains"/>
    <property type="match status" value="1"/>
</dbReference>
<dbReference type="GO" id="GO:0050661">
    <property type="term" value="F:NADP binding"/>
    <property type="evidence" value="ECO:0007669"/>
    <property type="project" value="InterPro"/>
</dbReference>
<evidence type="ECO:0000256" key="15">
    <source>
        <dbReference type="PIRSR" id="PIRSR036497-1"/>
    </source>
</evidence>
<comment type="cofactor">
    <cofactor evidence="1">
        <name>a metal cation</name>
        <dbReference type="ChEBI" id="CHEBI:25213"/>
    </cofactor>
</comment>
<evidence type="ECO:0000256" key="8">
    <source>
        <dbReference type="ARBA" id="ARBA00022697"/>
    </source>
</evidence>
<dbReference type="Pfam" id="PF00742">
    <property type="entry name" value="Homoserine_dh"/>
    <property type="match status" value="1"/>
</dbReference>
<evidence type="ECO:0000256" key="6">
    <source>
        <dbReference type="ARBA" id="ARBA00013376"/>
    </source>
</evidence>
<dbReference type="PROSITE" id="PS01042">
    <property type="entry name" value="HOMOSER_DHGENASE"/>
    <property type="match status" value="1"/>
</dbReference>
<evidence type="ECO:0000256" key="18">
    <source>
        <dbReference type="RuleBase" id="RU004171"/>
    </source>
</evidence>
<dbReference type="SUPFAM" id="SSF55347">
    <property type="entry name" value="Glyceraldehyde-3-phosphate dehydrogenase-like, C-terminal domain"/>
    <property type="match status" value="1"/>
</dbReference>
<keyword evidence="22" id="KW-1185">Reference proteome</keyword>
<comment type="caution">
    <text evidence="21">The sequence shown here is derived from an EMBL/GenBank/DDBJ whole genome shotgun (WGS) entry which is preliminary data.</text>
</comment>
<dbReference type="EC" id="1.1.1.3" evidence="5 14"/>
<dbReference type="PANTHER" id="PTHR43070">
    <property type="match status" value="1"/>
</dbReference>
<keyword evidence="8 14" id="KW-0791">Threonine biosynthesis</keyword>
<dbReference type="InterPro" id="IPR011147">
    <property type="entry name" value="Bifunc_Aspkin/hSer_DH"/>
</dbReference>
<evidence type="ECO:0000256" key="16">
    <source>
        <dbReference type="PIRSR" id="PIRSR036497-2"/>
    </source>
</evidence>
<dbReference type="OrthoDB" id="67851at2759"/>
<evidence type="ECO:0000259" key="19">
    <source>
        <dbReference type="Pfam" id="PF00742"/>
    </source>
</evidence>
<feature type="binding site" evidence="16">
    <location>
        <position position="205"/>
    </location>
    <ligand>
        <name>L-homoserine</name>
        <dbReference type="ChEBI" id="CHEBI:57476"/>
    </ligand>
</feature>
<dbReference type="UniPathway" id="UPA00050">
    <property type="reaction ID" value="UER00063"/>
</dbReference>
<comment type="pathway">
    <text evidence="3 17">Amino-acid biosynthesis; L-methionine biosynthesis via de novo pathway; L-homoserine from L-aspartate: step 3/3.</text>
</comment>
<dbReference type="Gene3D" id="3.40.50.720">
    <property type="entry name" value="NAD(P)-binding Rossmann-like Domain"/>
    <property type="match status" value="1"/>
</dbReference>
<proteinExistence type="inferred from homology"/>
<dbReference type="GO" id="GO:0004412">
    <property type="term" value="F:homoserine dehydrogenase activity"/>
    <property type="evidence" value="ECO:0007669"/>
    <property type="project" value="UniProtKB-EC"/>
</dbReference>
<dbReference type="PIRSF" id="PIRSF036497">
    <property type="entry name" value="HDH_short"/>
    <property type="match status" value="1"/>
</dbReference>
<comment type="function">
    <text evidence="13">Catalyzes the conversion of L-aspartate-beta-semialdehyde (L-Asa) to L-homoserine (L-Hse), the third step in the biosynthesis of amino acids that derive from aspartate (the aspartate family of amino acids), including methioinine and threonine, the latter of which is a precursor to isoleucine; production of homoserine leads to a branch-point in the pathway as it can either be O-phosphorylated for processing to threonine, or O-acylated for processing to methionine.</text>
</comment>
<comment type="catalytic activity">
    <reaction evidence="12">
        <text>L-homoserine + NADP(+) = L-aspartate 4-semialdehyde + NADPH + H(+)</text>
        <dbReference type="Rhea" id="RHEA:15761"/>
        <dbReference type="ChEBI" id="CHEBI:15378"/>
        <dbReference type="ChEBI" id="CHEBI:57476"/>
        <dbReference type="ChEBI" id="CHEBI:57783"/>
        <dbReference type="ChEBI" id="CHEBI:58349"/>
        <dbReference type="ChEBI" id="CHEBI:537519"/>
        <dbReference type="EC" id="1.1.1.3"/>
    </reaction>
    <physiologicalReaction direction="right-to-left" evidence="12">
        <dbReference type="Rhea" id="RHEA:15763"/>
    </physiologicalReaction>
</comment>
<gene>
    <name evidence="21" type="ORF">BC936DRAFT_146863</name>
</gene>
<accession>A0A433D6Q2</accession>
<evidence type="ECO:0000256" key="7">
    <source>
        <dbReference type="ARBA" id="ARBA00022605"/>
    </source>
</evidence>
<feature type="domain" description="Homoserine dehydrogenase catalytic" evidence="19">
    <location>
        <begin position="146"/>
        <end position="350"/>
    </location>
</feature>
<evidence type="ECO:0000256" key="17">
    <source>
        <dbReference type="RuleBase" id="RU000579"/>
    </source>
</evidence>
<evidence type="ECO:0000256" key="10">
    <source>
        <dbReference type="ARBA" id="ARBA00023002"/>
    </source>
</evidence>
<dbReference type="InterPro" id="IPR005106">
    <property type="entry name" value="Asp/hSer_DH_NAD-bd"/>
</dbReference>
<dbReference type="InterPro" id="IPR022697">
    <property type="entry name" value="HDH_short"/>
</dbReference>
<organism evidence="21 22">
    <name type="scientific">Jimgerdemannia flammicorona</name>
    <dbReference type="NCBI Taxonomy" id="994334"/>
    <lineage>
        <taxon>Eukaryota</taxon>
        <taxon>Fungi</taxon>
        <taxon>Fungi incertae sedis</taxon>
        <taxon>Mucoromycota</taxon>
        <taxon>Mucoromycotina</taxon>
        <taxon>Endogonomycetes</taxon>
        <taxon>Endogonales</taxon>
        <taxon>Endogonaceae</taxon>
        <taxon>Jimgerdemannia</taxon>
    </lineage>
</organism>
<evidence type="ECO:0000259" key="20">
    <source>
        <dbReference type="Pfam" id="PF03447"/>
    </source>
</evidence>
<feature type="active site" description="Proton donor" evidence="15">
    <location>
        <position position="220"/>
    </location>
</feature>
<dbReference type="InterPro" id="IPR019811">
    <property type="entry name" value="HDH_CS"/>
</dbReference>
<keyword evidence="7 14" id="KW-0028">Amino-acid biosynthesis</keyword>